<sequence length="101" mass="11670">NDTELAALRDSLGEEIMRARKIEVTIEETEEKSEDLDLSVSERARLELKADLDVVKYSPNRISITVDNSLKQKQDGKDKYRTLKQIRKGITKVRVDEFESM</sequence>
<dbReference type="AlphaFoldDB" id="A0A0B7BD42"/>
<dbReference type="EMBL" id="HACG01044039">
    <property type="protein sequence ID" value="CEK90904.1"/>
    <property type="molecule type" value="Transcribed_RNA"/>
</dbReference>
<dbReference type="GO" id="GO:0003779">
    <property type="term" value="F:actin binding"/>
    <property type="evidence" value="ECO:0007669"/>
    <property type="project" value="InterPro"/>
</dbReference>
<protein>
    <recommendedName>
        <fullName evidence="1">Ezrin/radixin/moesin C-terminal domain-containing protein</fullName>
    </recommendedName>
</protein>
<dbReference type="SUPFAM" id="SSF48678">
    <property type="entry name" value="Moesin tail domain"/>
    <property type="match status" value="1"/>
</dbReference>
<evidence type="ECO:0000313" key="2">
    <source>
        <dbReference type="EMBL" id="CEK90898.1"/>
    </source>
</evidence>
<evidence type="ECO:0000313" key="3">
    <source>
        <dbReference type="EMBL" id="CEK90904.1"/>
    </source>
</evidence>
<feature type="non-terminal residue" evidence="2">
    <location>
        <position position="1"/>
    </location>
</feature>
<dbReference type="Gene3D" id="6.10.360.10">
    <property type="match status" value="1"/>
</dbReference>
<reference evidence="2" key="1">
    <citation type="submission" date="2014-12" db="EMBL/GenBank/DDBJ databases">
        <title>Insight into the proteome of Arion vulgaris.</title>
        <authorList>
            <person name="Aradska J."/>
            <person name="Bulat T."/>
            <person name="Smidak R."/>
            <person name="Sarate P."/>
            <person name="Gangsoo J."/>
            <person name="Sialana F."/>
            <person name="Bilban M."/>
            <person name="Lubec G."/>
        </authorList>
    </citation>
    <scope>NUCLEOTIDE SEQUENCE</scope>
    <source>
        <tissue evidence="2">Skin</tissue>
    </source>
</reference>
<evidence type="ECO:0000259" key="1">
    <source>
        <dbReference type="Pfam" id="PF00769"/>
    </source>
</evidence>
<accession>A0A0B7BD42</accession>
<name>A0A0B7BD42_9EUPU</name>
<dbReference type="EMBL" id="HACG01044033">
    <property type="protein sequence ID" value="CEK90898.1"/>
    <property type="molecule type" value="Transcribed_RNA"/>
</dbReference>
<dbReference type="InterPro" id="IPR008954">
    <property type="entry name" value="Moesin_tail_sf"/>
</dbReference>
<dbReference type="InterPro" id="IPR011259">
    <property type="entry name" value="ERM_C_dom"/>
</dbReference>
<feature type="domain" description="Ezrin/radixin/moesin C-terminal" evidence="1">
    <location>
        <begin position="29"/>
        <end position="101"/>
    </location>
</feature>
<dbReference type="Pfam" id="PF00769">
    <property type="entry name" value="ERM_C"/>
    <property type="match status" value="1"/>
</dbReference>
<proteinExistence type="predicted"/>
<organism evidence="2">
    <name type="scientific">Arion vulgaris</name>
    <dbReference type="NCBI Taxonomy" id="1028688"/>
    <lineage>
        <taxon>Eukaryota</taxon>
        <taxon>Metazoa</taxon>
        <taxon>Spiralia</taxon>
        <taxon>Lophotrochozoa</taxon>
        <taxon>Mollusca</taxon>
        <taxon>Gastropoda</taxon>
        <taxon>Heterobranchia</taxon>
        <taxon>Euthyneura</taxon>
        <taxon>Panpulmonata</taxon>
        <taxon>Eupulmonata</taxon>
        <taxon>Stylommatophora</taxon>
        <taxon>Helicina</taxon>
        <taxon>Arionoidea</taxon>
        <taxon>Arionidae</taxon>
        <taxon>Arion</taxon>
    </lineage>
</organism>
<gene>
    <name evidence="2" type="primary">ORF179757</name>
    <name evidence="3" type="synonym">ORF179787</name>
</gene>